<dbReference type="STRING" id="5454.A0A162V9P1"/>
<feature type="chain" id="PRO_5007840362" evidence="2">
    <location>
        <begin position="24"/>
        <end position="563"/>
    </location>
</feature>
<keyword evidence="1" id="KW-0539">Nucleus</keyword>
<organism evidence="4 5">
    <name type="scientific">Didymella rabiei</name>
    <name type="common">Chickpea ascochyta blight fungus</name>
    <name type="synonym">Mycosphaerella rabiei</name>
    <dbReference type="NCBI Taxonomy" id="5454"/>
    <lineage>
        <taxon>Eukaryota</taxon>
        <taxon>Fungi</taxon>
        <taxon>Dikarya</taxon>
        <taxon>Ascomycota</taxon>
        <taxon>Pezizomycotina</taxon>
        <taxon>Dothideomycetes</taxon>
        <taxon>Pleosporomycetidae</taxon>
        <taxon>Pleosporales</taxon>
        <taxon>Pleosporineae</taxon>
        <taxon>Didymellaceae</taxon>
        <taxon>Ascochyta</taxon>
    </lineage>
</organism>
<dbReference type="InterPro" id="IPR001138">
    <property type="entry name" value="Zn2Cys6_DnaBD"/>
</dbReference>
<dbReference type="InterPro" id="IPR053178">
    <property type="entry name" value="Osmoadaptation_assoc"/>
</dbReference>
<accession>A0A162V9P1</accession>
<dbReference type="EMBL" id="JYNV01000334">
    <property type="protein sequence ID" value="KZM18312.1"/>
    <property type="molecule type" value="Genomic_DNA"/>
</dbReference>
<feature type="signal peptide" evidence="2">
    <location>
        <begin position="1"/>
        <end position="23"/>
    </location>
</feature>
<dbReference type="GO" id="GO:0008270">
    <property type="term" value="F:zinc ion binding"/>
    <property type="evidence" value="ECO:0007669"/>
    <property type="project" value="InterPro"/>
</dbReference>
<evidence type="ECO:0000256" key="2">
    <source>
        <dbReference type="SAM" id="SignalP"/>
    </source>
</evidence>
<protein>
    <submittedName>
        <fullName evidence="4">Sequence-specific DNA binding RNA polymerase II transcription factor</fullName>
    </submittedName>
</protein>
<keyword evidence="2" id="KW-0732">Signal</keyword>
<dbReference type="Pfam" id="PF11951">
    <property type="entry name" value="Fungal_trans_2"/>
    <property type="match status" value="1"/>
</dbReference>
<dbReference type="PANTHER" id="PTHR38111">
    <property type="entry name" value="ZN(2)-C6 FUNGAL-TYPE DOMAIN-CONTAINING PROTEIN-RELATED"/>
    <property type="match status" value="1"/>
</dbReference>
<dbReference type="InterPro" id="IPR021858">
    <property type="entry name" value="Fun_TF"/>
</dbReference>
<sequence>MTIALRNASLKWEFIVVLSYVAAVNKLSANDTEMRMQELEIGRMTVLYTSRHSRRTASRAMSPKELAVSADPAPKCDAQQPACSQCLERNIECGGYDPDRVFITSKYVHSTSRANPPPVPHRDSMMDLLAVTASTYYVMPLSLAQTAFSMRGVEAAFGLFPVHKDTGGALKLVNRFSSMLAALSVQEEALRQTIFAVGMVTLGKGSKDQTVQHKGRALYGRALQELGLALQNPKRRTIEALLATTRLMGIYEILYGADGEDSTQARNWMSHAQGELALIVSRGPEAFTTDTAHLMFTLARYNNAISGVRSRRPAVFNEEQWKTIPWRGRFKSSSDTIIDILLEVPGILSELDYIDSLSPDDECFDDSRLRTMKKCWTAHCQLDTWFKNNSREVHIAETEAPVPIEFANFGVASLSVRYWAIATLLYQSLDRALRYSLHDDLAPYVNRLHGRSFARLILRSVSWLFRRDNGVAGASTMSFPLGVALMCLRQSDVPEPDYMKLVFSVWNDPEWPSSVRDFLRSMGNPISLPTRQLPENPITWSTRELKPIFDIHGDTITGPIQKQ</sequence>
<dbReference type="CDD" id="cd12148">
    <property type="entry name" value="fungal_TF_MHR"/>
    <property type="match status" value="1"/>
</dbReference>
<dbReference type="GO" id="GO:0000981">
    <property type="term" value="F:DNA-binding transcription factor activity, RNA polymerase II-specific"/>
    <property type="evidence" value="ECO:0007669"/>
    <property type="project" value="InterPro"/>
</dbReference>
<reference evidence="4 5" key="1">
    <citation type="journal article" date="2016" name="Sci. Rep.">
        <title>Draft genome sequencing and secretome analysis of fungal phytopathogen Ascochyta rabiei provides insight into the necrotrophic effector repertoire.</title>
        <authorList>
            <person name="Verma S."/>
            <person name="Gazara R.K."/>
            <person name="Nizam S."/>
            <person name="Parween S."/>
            <person name="Chattopadhyay D."/>
            <person name="Verma P.K."/>
        </authorList>
    </citation>
    <scope>NUCLEOTIDE SEQUENCE [LARGE SCALE GENOMIC DNA]</scope>
    <source>
        <strain evidence="4 5">ArDII</strain>
    </source>
</reference>
<proteinExistence type="predicted"/>
<gene>
    <name evidence="4" type="ORF">ST47_g10543</name>
</gene>
<feature type="domain" description="Zn(2)-C6 fungal-type" evidence="3">
    <location>
        <begin position="75"/>
        <end position="98"/>
    </location>
</feature>
<evidence type="ECO:0000256" key="1">
    <source>
        <dbReference type="ARBA" id="ARBA00023242"/>
    </source>
</evidence>
<dbReference type="CDD" id="cd00067">
    <property type="entry name" value="GAL4"/>
    <property type="match status" value="1"/>
</dbReference>
<evidence type="ECO:0000313" key="5">
    <source>
        <dbReference type="Proteomes" id="UP000076837"/>
    </source>
</evidence>
<dbReference type="Pfam" id="PF00172">
    <property type="entry name" value="Zn_clus"/>
    <property type="match status" value="1"/>
</dbReference>
<evidence type="ECO:0000313" key="4">
    <source>
        <dbReference type="EMBL" id="KZM18312.1"/>
    </source>
</evidence>
<keyword evidence="5" id="KW-1185">Reference proteome</keyword>
<dbReference type="AlphaFoldDB" id="A0A162V9P1"/>
<dbReference type="Proteomes" id="UP000076837">
    <property type="component" value="Unassembled WGS sequence"/>
</dbReference>
<name>A0A162V9P1_DIDRA</name>
<dbReference type="PANTHER" id="PTHR38111:SF11">
    <property type="entry name" value="TRANSCRIPTION FACTOR DOMAIN-CONTAINING PROTEIN-RELATED"/>
    <property type="match status" value="1"/>
</dbReference>
<evidence type="ECO:0000259" key="3">
    <source>
        <dbReference type="Pfam" id="PF00172"/>
    </source>
</evidence>
<comment type="caution">
    <text evidence="4">The sequence shown here is derived from an EMBL/GenBank/DDBJ whole genome shotgun (WGS) entry which is preliminary data.</text>
</comment>